<dbReference type="RefSeq" id="WP_105856515.1">
    <property type="nucleotide sequence ID" value="NZ_PVHK01000057.1"/>
</dbReference>
<evidence type="ECO:0000313" key="2">
    <source>
        <dbReference type="EMBL" id="PRH42613.1"/>
    </source>
</evidence>
<gene>
    <name evidence="2" type="ORF">C6T65_09450</name>
</gene>
<sequence>MNKIFKVIWCKSKSMFVVASELAVTHGASGGRRVRSSVRRADNGPALSRVASAVGSAFSTLSLGFGLGFATAAAHAQTVMPAIDTANAPIQTTYWGGGGQSVLAVVVEQRWGAGLAGGGR</sequence>
<dbReference type="InterPro" id="IPR024973">
    <property type="entry name" value="ESPR"/>
</dbReference>
<accession>A0AA45BEL7</accession>
<proteinExistence type="predicted"/>
<evidence type="ECO:0000259" key="1">
    <source>
        <dbReference type="Pfam" id="PF13018"/>
    </source>
</evidence>
<evidence type="ECO:0000313" key="3">
    <source>
        <dbReference type="Proteomes" id="UP000237632"/>
    </source>
</evidence>
<dbReference type="EMBL" id="PVHK01000057">
    <property type="protein sequence ID" value="PRH42613.1"/>
    <property type="molecule type" value="Genomic_DNA"/>
</dbReference>
<reference evidence="2 3" key="1">
    <citation type="submission" date="2018-03" db="EMBL/GenBank/DDBJ databases">
        <authorList>
            <person name="Nguyen K."/>
            <person name="Fouts D."/>
            <person name="Sutton G."/>
        </authorList>
    </citation>
    <scope>NUCLEOTIDE SEQUENCE [LARGE SCALE GENOMIC DNA]</scope>
    <source>
        <strain evidence="2 3">AU3578</strain>
    </source>
</reference>
<feature type="domain" description="ESPR" evidence="1">
    <location>
        <begin position="1"/>
        <end position="41"/>
    </location>
</feature>
<protein>
    <recommendedName>
        <fullName evidence="1">ESPR domain-containing protein</fullName>
    </recommendedName>
</protein>
<dbReference type="AlphaFoldDB" id="A0AA45BEL7"/>
<dbReference type="Pfam" id="PF13018">
    <property type="entry name" value="ESPR"/>
    <property type="match status" value="1"/>
</dbReference>
<dbReference type="Proteomes" id="UP000237632">
    <property type="component" value="Unassembled WGS sequence"/>
</dbReference>
<name>A0AA45BEL7_BURVI</name>
<comment type="caution">
    <text evidence="2">The sequence shown here is derived from an EMBL/GenBank/DDBJ whole genome shotgun (WGS) entry which is preliminary data.</text>
</comment>
<organism evidence="2 3">
    <name type="scientific">Burkholderia vietnamiensis</name>
    <dbReference type="NCBI Taxonomy" id="60552"/>
    <lineage>
        <taxon>Bacteria</taxon>
        <taxon>Pseudomonadati</taxon>
        <taxon>Pseudomonadota</taxon>
        <taxon>Betaproteobacteria</taxon>
        <taxon>Burkholderiales</taxon>
        <taxon>Burkholderiaceae</taxon>
        <taxon>Burkholderia</taxon>
        <taxon>Burkholderia cepacia complex</taxon>
    </lineage>
</organism>